<dbReference type="SUPFAM" id="SSF159121">
    <property type="entry name" value="BC4932-like"/>
    <property type="match status" value="1"/>
</dbReference>
<organism evidence="1 2">
    <name type="scientific">Listeria kieliensis</name>
    <dbReference type="NCBI Taxonomy" id="1621700"/>
    <lineage>
        <taxon>Bacteria</taxon>
        <taxon>Bacillati</taxon>
        <taxon>Bacillota</taxon>
        <taxon>Bacilli</taxon>
        <taxon>Bacillales</taxon>
        <taxon>Listeriaceae</taxon>
        <taxon>Listeria</taxon>
    </lineage>
</organism>
<dbReference type="InterPro" id="IPR036166">
    <property type="entry name" value="YxeA-like_sf"/>
</dbReference>
<proteinExistence type="predicted"/>
<keyword evidence="2" id="KW-1185">Reference proteome</keyword>
<dbReference type="AlphaFoldDB" id="A0A3D8TTI1"/>
<protein>
    <recommendedName>
        <fullName evidence="3">YxeA family protein</fullName>
    </recommendedName>
</protein>
<reference evidence="2" key="1">
    <citation type="submission" date="2015-04" db="EMBL/GenBank/DDBJ databases">
        <authorList>
            <person name="Schardt J."/>
            <person name="Mueller-Herbst S."/>
            <person name="Scherer S."/>
            <person name="Huptas C."/>
        </authorList>
    </citation>
    <scope>NUCLEOTIDE SEQUENCE [LARGE SCALE GENOMIC DNA]</scope>
    <source>
        <strain evidence="2">Kiel-L1</strain>
    </source>
</reference>
<dbReference type="Pfam" id="PF06486">
    <property type="entry name" value="DUF1093"/>
    <property type="match status" value="1"/>
</dbReference>
<dbReference type="InterPro" id="IPR006542">
    <property type="entry name" value="DUF1093"/>
</dbReference>
<comment type="caution">
    <text evidence="1">The sequence shown here is derived from an EMBL/GenBank/DDBJ whole genome shotgun (WGS) entry which is preliminary data.</text>
</comment>
<dbReference type="Proteomes" id="UP000257055">
    <property type="component" value="Unassembled WGS sequence"/>
</dbReference>
<evidence type="ECO:0000313" key="1">
    <source>
        <dbReference type="EMBL" id="RDX02293.1"/>
    </source>
</evidence>
<sequence length="114" mass="13072">MKKKTTLLGLLAATLLLSTLFIFEYLVPDNQTASSYFVKMKSNGEPVKKNQFKGYKYTETVYNSKGQSSKLSFYSEKKLAQNERFKIIVNSNHLVSNYKKVTSLPKNVQYLAEK</sequence>
<gene>
    <name evidence="1" type="ORF">UR08_01855</name>
</gene>
<accession>A0A3D8TTI1</accession>
<dbReference type="NCBIfam" id="TIGR01655">
    <property type="entry name" value="yxeA_fam"/>
    <property type="match status" value="1"/>
</dbReference>
<dbReference type="RefSeq" id="WP_115751969.1">
    <property type="nucleotide sequence ID" value="NZ_LARY01000001.1"/>
</dbReference>
<evidence type="ECO:0008006" key="3">
    <source>
        <dbReference type="Google" id="ProtNLM"/>
    </source>
</evidence>
<dbReference type="Gene3D" id="2.40.50.480">
    <property type="match status" value="1"/>
</dbReference>
<dbReference type="EMBL" id="LARY01000001">
    <property type="protein sequence ID" value="RDX02293.1"/>
    <property type="molecule type" value="Genomic_DNA"/>
</dbReference>
<evidence type="ECO:0000313" key="2">
    <source>
        <dbReference type="Proteomes" id="UP000257055"/>
    </source>
</evidence>
<name>A0A3D8TTI1_9LIST</name>